<sequence>MPLLSDEFQSHAASSSKTASRVMCTRPATGSYTR</sequence>
<evidence type="ECO:0000313" key="2">
    <source>
        <dbReference type="EMBL" id="JAD55228.1"/>
    </source>
</evidence>
<proteinExistence type="predicted"/>
<feature type="region of interest" description="Disordered" evidence="1">
    <location>
        <begin position="1"/>
        <end position="34"/>
    </location>
</feature>
<protein>
    <submittedName>
        <fullName evidence="2">Uncharacterized protein</fullName>
    </submittedName>
</protein>
<organism evidence="2">
    <name type="scientific">Arundo donax</name>
    <name type="common">Giant reed</name>
    <name type="synonym">Donax arundinaceus</name>
    <dbReference type="NCBI Taxonomy" id="35708"/>
    <lineage>
        <taxon>Eukaryota</taxon>
        <taxon>Viridiplantae</taxon>
        <taxon>Streptophyta</taxon>
        <taxon>Embryophyta</taxon>
        <taxon>Tracheophyta</taxon>
        <taxon>Spermatophyta</taxon>
        <taxon>Magnoliopsida</taxon>
        <taxon>Liliopsida</taxon>
        <taxon>Poales</taxon>
        <taxon>Poaceae</taxon>
        <taxon>PACMAD clade</taxon>
        <taxon>Arundinoideae</taxon>
        <taxon>Arundineae</taxon>
        <taxon>Arundo</taxon>
    </lineage>
</organism>
<reference evidence="2" key="2">
    <citation type="journal article" date="2015" name="Data Brief">
        <title>Shoot transcriptome of the giant reed, Arundo donax.</title>
        <authorList>
            <person name="Barrero R.A."/>
            <person name="Guerrero F.D."/>
            <person name="Moolhuijzen P."/>
            <person name="Goolsby J.A."/>
            <person name="Tidwell J."/>
            <person name="Bellgard S.E."/>
            <person name="Bellgard M.I."/>
        </authorList>
    </citation>
    <scope>NUCLEOTIDE SEQUENCE</scope>
    <source>
        <tissue evidence="2">Shoot tissue taken approximately 20 cm above the soil surface</tissue>
    </source>
</reference>
<accession>A0A0A9AZC1</accession>
<evidence type="ECO:0000256" key="1">
    <source>
        <dbReference type="SAM" id="MobiDB-lite"/>
    </source>
</evidence>
<dbReference type="AlphaFoldDB" id="A0A0A9AZC1"/>
<reference evidence="2" key="1">
    <citation type="submission" date="2014-09" db="EMBL/GenBank/DDBJ databases">
        <authorList>
            <person name="Magalhaes I.L.F."/>
            <person name="Oliveira U."/>
            <person name="Santos F.R."/>
            <person name="Vidigal T.H.D.A."/>
            <person name="Brescovit A.D."/>
            <person name="Santos A.J."/>
        </authorList>
    </citation>
    <scope>NUCLEOTIDE SEQUENCE</scope>
    <source>
        <tissue evidence="2">Shoot tissue taken approximately 20 cm above the soil surface</tissue>
    </source>
</reference>
<dbReference type="EMBL" id="GBRH01242667">
    <property type="protein sequence ID" value="JAD55228.1"/>
    <property type="molecule type" value="Transcribed_RNA"/>
</dbReference>
<name>A0A0A9AZC1_ARUDO</name>